<dbReference type="InterPro" id="IPR050211">
    <property type="entry name" value="FOX_domain-containing"/>
</dbReference>
<dbReference type="InterPro" id="IPR036390">
    <property type="entry name" value="WH_DNA-bd_sf"/>
</dbReference>
<proteinExistence type="predicted"/>
<protein>
    <submittedName>
        <fullName evidence="7">Hcm1 protein</fullName>
    </submittedName>
</protein>
<sequence length="570" mass="62377">MEGDTTPSYHAVLAGSSPFTGSVPAKRLASDTFGFDASTRDNDPIITPPSSTIRKSKTLMARGKDDGKEPLSPIQSSPIAPTAKRQRSEGCPRSNGNLSLDEILASLEKRKLNNELDRKPPYSYAILICLAILQSPEGKLTLSQIYNWISTHFSFYKPKDASWQNSIRHNLSLNEAFIKTEKSYDGKGHYWEVKPMSMPKFFKGDTDGYDTIRVKVANIQQYFHADGSDSEGSASLASTPTPGMDSTAQVIPTIAAPSITFTSATDESPTRSKGHGGALHNHPDSLPLRNSAKPAYSMSYADISRAEMTNMTLSNTAMKRNHTSLGFDSTSENFLTAAPREYYSFNEYSGNHTLSAANIHTLGSPQNAKRYIGSFNSSFDELSPRPFRSDPPTQSGADGLLGPFANSPLPPSNPDKLTQLLPSSTHHNISHVETEQLNLLKTPELKRSHSLERTPNRFIATPKDNDSLLKKWQTPSHLFEDIYSSPIFKAMGSASKVSATPGGSTLLKKFSPSKANSDANNDPIKSKLACGGLFGVDVYSVWQRATDRRSSSGIDEQLERPFESRPDAKK</sequence>
<keyword evidence="8" id="KW-1185">Reference proteome</keyword>
<dbReference type="PROSITE" id="PS50039">
    <property type="entry name" value="FORK_HEAD_3"/>
    <property type="match status" value="1"/>
</dbReference>
<comment type="subcellular location">
    <subcellularLocation>
        <location evidence="1 4">Nucleus</location>
    </subcellularLocation>
</comment>
<reference evidence="7 8" key="1">
    <citation type="journal article" date="2023" name="Elife">
        <title>Identification of key yeast species and microbe-microbe interactions impacting larval growth of Drosophila in the wild.</title>
        <authorList>
            <person name="Mure A."/>
            <person name="Sugiura Y."/>
            <person name="Maeda R."/>
            <person name="Honda K."/>
            <person name="Sakurai N."/>
            <person name="Takahashi Y."/>
            <person name="Watada M."/>
            <person name="Katoh T."/>
            <person name="Gotoh A."/>
            <person name="Gotoh Y."/>
            <person name="Taniguchi I."/>
            <person name="Nakamura K."/>
            <person name="Hayashi T."/>
            <person name="Katayama T."/>
            <person name="Uemura T."/>
            <person name="Hattori Y."/>
        </authorList>
    </citation>
    <scope>NUCLEOTIDE SEQUENCE [LARGE SCALE GENOMIC DNA]</scope>
    <source>
        <strain evidence="7 8">KH-74</strain>
    </source>
</reference>
<dbReference type="EMBL" id="BTGD01000027">
    <property type="protein sequence ID" value="GMM59200.1"/>
    <property type="molecule type" value="Genomic_DNA"/>
</dbReference>
<dbReference type="PROSITE" id="PS00657">
    <property type="entry name" value="FORK_HEAD_1"/>
    <property type="match status" value="1"/>
</dbReference>
<feature type="region of interest" description="Disordered" evidence="5">
    <location>
        <begin position="262"/>
        <end position="291"/>
    </location>
</feature>
<evidence type="ECO:0000256" key="5">
    <source>
        <dbReference type="SAM" id="MobiDB-lite"/>
    </source>
</evidence>
<feature type="compositionally biased region" description="Basic and acidic residues" evidence="5">
    <location>
        <begin position="557"/>
        <end position="570"/>
    </location>
</feature>
<dbReference type="SUPFAM" id="SSF46785">
    <property type="entry name" value="Winged helix' DNA-binding domain"/>
    <property type="match status" value="1"/>
</dbReference>
<dbReference type="PROSITE" id="PS00658">
    <property type="entry name" value="FORK_HEAD_2"/>
    <property type="match status" value="1"/>
</dbReference>
<evidence type="ECO:0000313" key="7">
    <source>
        <dbReference type="EMBL" id="GMM59200.1"/>
    </source>
</evidence>
<evidence type="ECO:0000259" key="6">
    <source>
        <dbReference type="PROSITE" id="PS50039"/>
    </source>
</evidence>
<feature type="DNA-binding region" description="Fork-head" evidence="4">
    <location>
        <begin position="119"/>
        <end position="202"/>
    </location>
</feature>
<dbReference type="InterPro" id="IPR030456">
    <property type="entry name" value="TF_fork_head_CS_2"/>
</dbReference>
<dbReference type="Proteomes" id="UP001377567">
    <property type="component" value="Unassembled WGS sequence"/>
</dbReference>
<comment type="caution">
    <text evidence="7">The sequence shown here is derived from an EMBL/GenBank/DDBJ whole genome shotgun (WGS) entry which is preliminary data.</text>
</comment>
<dbReference type="PANTHER" id="PTHR11829:SF343">
    <property type="entry name" value="FORK-HEAD DOMAIN-CONTAINING PROTEIN"/>
    <property type="match status" value="1"/>
</dbReference>
<dbReference type="PANTHER" id="PTHR11829">
    <property type="entry name" value="FORKHEAD BOX PROTEIN"/>
    <property type="match status" value="1"/>
</dbReference>
<organism evidence="7 8">
    <name type="scientific">Maudiozyma humilis</name>
    <name type="common">Sour dough yeast</name>
    <name type="synonym">Kazachstania humilis</name>
    <dbReference type="NCBI Taxonomy" id="51915"/>
    <lineage>
        <taxon>Eukaryota</taxon>
        <taxon>Fungi</taxon>
        <taxon>Dikarya</taxon>
        <taxon>Ascomycota</taxon>
        <taxon>Saccharomycotina</taxon>
        <taxon>Saccharomycetes</taxon>
        <taxon>Saccharomycetales</taxon>
        <taxon>Saccharomycetaceae</taxon>
        <taxon>Maudiozyma</taxon>
    </lineage>
</organism>
<dbReference type="Pfam" id="PF00250">
    <property type="entry name" value="Forkhead"/>
    <property type="match status" value="1"/>
</dbReference>
<evidence type="ECO:0000256" key="4">
    <source>
        <dbReference type="PROSITE-ProRule" id="PRU00089"/>
    </source>
</evidence>
<feature type="compositionally biased region" description="Polar residues" evidence="5">
    <location>
        <begin position="230"/>
        <end position="247"/>
    </location>
</feature>
<dbReference type="CDD" id="cd00059">
    <property type="entry name" value="FH_FOX"/>
    <property type="match status" value="1"/>
</dbReference>
<evidence type="ECO:0000256" key="1">
    <source>
        <dbReference type="ARBA" id="ARBA00004123"/>
    </source>
</evidence>
<dbReference type="FunFam" id="1.10.10.10:FF:000260">
    <property type="entry name" value="Forkhead transcription factor (Sep1)"/>
    <property type="match status" value="1"/>
</dbReference>
<dbReference type="GO" id="GO:0000978">
    <property type="term" value="F:RNA polymerase II cis-regulatory region sequence-specific DNA binding"/>
    <property type="evidence" value="ECO:0007669"/>
    <property type="project" value="TreeGrafter"/>
</dbReference>
<dbReference type="Gene3D" id="1.10.10.10">
    <property type="entry name" value="Winged helix-like DNA-binding domain superfamily/Winged helix DNA-binding domain"/>
    <property type="match status" value="1"/>
</dbReference>
<gene>
    <name evidence="7" type="ORF">DAKH74_058170</name>
</gene>
<dbReference type="SMART" id="SM00339">
    <property type="entry name" value="FH"/>
    <property type="match status" value="1"/>
</dbReference>
<dbReference type="InterPro" id="IPR001766">
    <property type="entry name" value="Fork_head_dom"/>
</dbReference>
<keyword evidence="3 4" id="KW-0539">Nucleus</keyword>
<name>A0AAV5S5R6_MAUHU</name>
<dbReference type="PRINTS" id="PR00053">
    <property type="entry name" value="FORKHEAD"/>
</dbReference>
<feature type="domain" description="Fork-head" evidence="6">
    <location>
        <begin position="119"/>
        <end position="202"/>
    </location>
</feature>
<dbReference type="GO" id="GO:0001228">
    <property type="term" value="F:DNA-binding transcription activator activity, RNA polymerase II-specific"/>
    <property type="evidence" value="ECO:0007669"/>
    <property type="project" value="UniProtKB-ARBA"/>
</dbReference>
<dbReference type="GO" id="GO:0005634">
    <property type="term" value="C:nucleus"/>
    <property type="evidence" value="ECO:0007669"/>
    <property type="project" value="UniProtKB-SubCell"/>
</dbReference>
<evidence type="ECO:0000313" key="8">
    <source>
        <dbReference type="Proteomes" id="UP001377567"/>
    </source>
</evidence>
<dbReference type="AlphaFoldDB" id="A0AAV5S5R6"/>
<evidence type="ECO:0000256" key="3">
    <source>
        <dbReference type="ARBA" id="ARBA00023242"/>
    </source>
</evidence>
<evidence type="ECO:0000256" key="2">
    <source>
        <dbReference type="ARBA" id="ARBA00023125"/>
    </source>
</evidence>
<accession>A0AAV5S5R6</accession>
<feature type="region of interest" description="Disordered" evidence="5">
    <location>
        <begin position="382"/>
        <end position="415"/>
    </location>
</feature>
<keyword evidence="2 4" id="KW-0238">DNA-binding</keyword>
<feature type="region of interest" description="Disordered" evidence="5">
    <location>
        <begin position="226"/>
        <end position="247"/>
    </location>
</feature>
<feature type="region of interest" description="Disordered" evidence="5">
    <location>
        <begin position="1"/>
        <end position="96"/>
    </location>
</feature>
<dbReference type="InterPro" id="IPR036388">
    <property type="entry name" value="WH-like_DNA-bd_sf"/>
</dbReference>
<feature type="region of interest" description="Disordered" evidence="5">
    <location>
        <begin position="547"/>
        <end position="570"/>
    </location>
</feature>
<dbReference type="InterPro" id="IPR018122">
    <property type="entry name" value="TF_fork_head_CS_1"/>
</dbReference>